<dbReference type="InterPro" id="IPR000652">
    <property type="entry name" value="Triosephosphate_isomerase"/>
</dbReference>
<dbReference type="GO" id="GO:0005829">
    <property type="term" value="C:cytosol"/>
    <property type="evidence" value="ECO:0007669"/>
    <property type="project" value="TreeGrafter"/>
</dbReference>
<dbReference type="UniPathway" id="UPA00138"/>
<comment type="pathway">
    <text evidence="1 7 8">Carbohydrate degradation; glycolysis; D-glyceraldehyde 3-phosphate from glycerone phosphate: step 1/1.</text>
</comment>
<evidence type="ECO:0000256" key="5">
    <source>
        <dbReference type="ARBA" id="ARBA00023152"/>
    </source>
</evidence>
<feature type="active site" description="Electrophile" evidence="7">
    <location>
        <position position="98"/>
    </location>
</feature>
<dbReference type="Pfam" id="PF00121">
    <property type="entry name" value="TIM"/>
    <property type="match status" value="1"/>
</dbReference>
<protein>
    <recommendedName>
        <fullName evidence="7 8">Triosephosphate isomerase</fullName>
        <shortName evidence="7">TIM</shortName>
        <shortName evidence="7">TPI</shortName>
        <ecNumber evidence="7 8">5.3.1.1</ecNumber>
    </recommendedName>
    <alternativeName>
        <fullName evidence="7">Triose-phosphate isomerase</fullName>
    </alternativeName>
</protein>
<keyword evidence="5 7" id="KW-0324">Glycolysis</keyword>
<dbReference type="InterPro" id="IPR035990">
    <property type="entry name" value="TIM_sf"/>
</dbReference>
<dbReference type="PANTHER" id="PTHR21139">
    <property type="entry name" value="TRIOSEPHOSPHATE ISOMERASE"/>
    <property type="match status" value="1"/>
</dbReference>
<dbReference type="AlphaFoldDB" id="R9GQS1"/>
<dbReference type="GO" id="GO:0006096">
    <property type="term" value="P:glycolytic process"/>
    <property type="evidence" value="ECO:0007669"/>
    <property type="project" value="UniProtKB-UniRule"/>
</dbReference>
<dbReference type="RefSeq" id="WP_016196124.1">
    <property type="nucleotide sequence ID" value="NZ_AQPN01000101.1"/>
</dbReference>
<evidence type="ECO:0000256" key="2">
    <source>
        <dbReference type="ARBA" id="ARBA00007422"/>
    </source>
</evidence>
<dbReference type="UniPathway" id="UPA00109">
    <property type="reaction ID" value="UER00189"/>
</dbReference>
<evidence type="ECO:0000256" key="4">
    <source>
        <dbReference type="ARBA" id="ARBA00022490"/>
    </source>
</evidence>
<dbReference type="OrthoDB" id="9809429at2"/>
<dbReference type="SUPFAM" id="SSF51351">
    <property type="entry name" value="Triosephosphate isomerase (TIM)"/>
    <property type="match status" value="1"/>
</dbReference>
<dbReference type="EC" id="5.3.1.1" evidence="7 8"/>
<dbReference type="PROSITE" id="PS00171">
    <property type="entry name" value="TIM_1"/>
    <property type="match status" value="1"/>
</dbReference>
<dbReference type="NCBIfam" id="TIGR00419">
    <property type="entry name" value="tim"/>
    <property type="match status" value="1"/>
</dbReference>
<dbReference type="GO" id="GO:0046166">
    <property type="term" value="P:glyceraldehyde-3-phosphate biosynthetic process"/>
    <property type="evidence" value="ECO:0007669"/>
    <property type="project" value="TreeGrafter"/>
</dbReference>
<comment type="subunit">
    <text evidence="7 8">Homodimer.</text>
</comment>
<dbReference type="GO" id="GO:0006094">
    <property type="term" value="P:gluconeogenesis"/>
    <property type="evidence" value="ECO:0007669"/>
    <property type="project" value="UniProtKB-UniRule"/>
</dbReference>
<dbReference type="Proteomes" id="UP000014174">
    <property type="component" value="Unassembled WGS sequence"/>
</dbReference>
<sequence length="255" mass="27685">MRKKIVAGNWKMNLDYSAGLSLFSEVLNMAKDEIIGDQLLVVCPPSLYVYSLSQMANQSTNVSVGAQNCHQAESGAYTGEISASMVKSVGAEYVILGHSERRQYFGETDQLLAEKVKAVIKTGLKPIFCIGETLQERNANSHFDVIKRQLTDGVFDLSAGDFSTLVLAYEPIWAIGTGVTASPEQAQEIHAFIRKEIEARYGDAVAEDTTILYGGSCNPKNAAELFSQKDIDGGLIGGAALKSRDFTDIAKVFNK</sequence>
<proteinExistence type="inferred from homology"/>
<comment type="similarity">
    <text evidence="2 7 8">Belongs to the triosephosphate isomerase family.</text>
</comment>
<dbReference type="CDD" id="cd00311">
    <property type="entry name" value="TIM"/>
    <property type="match status" value="1"/>
</dbReference>
<feature type="binding site" evidence="7">
    <location>
        <begin position="9"/>
        <end position="11"/>
    </location>
    <ligand>
        <name>substrate</name>
    </ligand>
</feature>
<evidence type="ECO:0000256" key="8">
    <source>
        <dbReference type="RuleBase" id="RU363013"/>
    </source>
</evidence>
<dbReference type="FunFam" id="3.20.20.70:FF:000016">
    <property type="entry name" value="Triosephosphate isomerase"/>
    <property type="match status" value="1"/>
</dbReference>
<dbReference type="Gene3D" id="3.20.20.70">
    <property type="entry name" value="Aldolase class I"/>
    <property type="match status" value="1"/>
</dbReference>
<dbReference type="InterPro" id="IPR020861">
    <property type="entry name" value="Triosephosphate_isomerase_AS"/>
</dbReference>
<evidence type="ECO:0000256" key="3">
    <source>
        <dbReference type="ARBA" id="ARBA00022432"/>
    </source>
</evidence>
<evidence type="ECO:0000256" key="7">
    <source>
        <dbReference type="HAMAP-Rule" id="MF_00147"/>
    </source>
</evidence>
<evidence type="ECO:0000256" key="1">
    <source>
        <dbReference type="ARBA" id="ARBA00004680"/>
    </source>
</evidence>
<comment type="pathway">
    <text evidence="7 8">Carbohydrate biosynthesis; gluconeogenesis.</text>
</comment>
<keyword evidence="10" id="KW-1185">Reference proteome</keyword>
<organism evidence="9 10">
    <name type="scientific">Arcticibacter svalbardensis MN12-7</name>
    <dbReference type="NCBI Taxonomy" id="1150600"/>
    <lineage>
        <taxon>Bacteria</taxon>
        <taxon>Pseudomonadati</taxon>
        <taxon>Bacteroidota</taxon>
        <taxon>Sphingobacteriia</taxon>
        <taxon>Sphingobacteriales</taxon>
        <taxon>Sphingobacteriaceae</taxon>
        <taxon>Arcticibacter</taxon>
    </lineage>
</organism>
<keyword evidence="6 7" id="KW-0413">Isomerase</keyword>
<feature type="binding site" evidence="7">
    <location>
        <position position="216"/>
    </location>
    <ligand>
        <name>substrate</name>
    </ligand>
</feature>
<evidence type="ECO:0000256" key="6">
    <source>
        <dbReference type="ARBA" id="ARBA00023235"/>
    </source>
</evidence>
<dbReference type="PATRIC" id="fig|1150600.3.peg.2863"/>
<comment type="subcellular location">
    <subcellularLocation>
        <location evidence="7 8">Cytoplasm</location>
    </subcellularLocation>
</comment>
<keyword evidence="4 7" id="KW-0963">Cytoplasm</keyword>
<name>R9GQS1_9SPHI</name>
<feature type="active site" description="Proton acceptor" evidence="7">
    <location>
        <position position="170"/>
    </location>
</feature>
<comment type="function">
    <text evidence="7">Involved in the gluconeogenesis. Catalyzes stereospecifically the conversion of dihydroxyacetone phosphate (DHAP) to D-glyceraldehyde-3-phosphate (G3P).</text>
</comment>
<dbReference type="EMBL" id="AQPN01000101">
    <property type="protein sequence ID" value="EOR93900.1"/>
    <property type="molecule type" value="Genomic_DNA"/>
</dbReference>
<feature type="binding site" evidence="7">
    <location>
        <position position="176"/>
    </location>
    <ligand>
        <name>substrate</name>
    </ligand>
</feature>
<comment type="catalytic activity">
    <reaction evidence="7 8">
        <text>D-glyceraldehyde 3-phosphate = dihydroxyacetone phosphate</text>
        <dbReference type="Rhea" id="RHEA:18585"/>
        <dbReference type="ChEBI" id="CHEBI:57642"/>
        <dbReference type="ChEBI" id="CHEBI:59776"/>
        <dbReference type="EC" id="5.3.1.1"/>
    </reaction>
</comment>
<dbReference type="InterPro" id="IPR013785">
    <property type="entry name" value="Aldolase_TIM"/>
</dbReference>
<evidence type="ECO:0000313" key="10">
    <source>
        <dbReference type="Proteomes" id="UP000014174"/>
    </source>
</evidence>
<evidence type="ECO:0000313" key="9">
    <source>
        <dbReference type="EMBL" id="EOR93900.1"/>
    </source>
</evidence>
<comment type="caution">
    <text evidence="9">The sequence shown here is derived from an EMBL/GenBank/DDBJ whole genome shotgun (WGS) entry which is preliminary data.</text>
</comment>
<dbReference type="GO" id="GO:0019563">
    <property type="term" value="P:glycerol catabolic process"/>
    <property type="evidence" value="ECO:0007669"/>
    <property type="project" value="TreeGrafter"/>
</dbReference>
<gene>
    <name evidence="7" type="primary">tpiA</name>
    <name evidence="9" type="ORF">ADIARSV_2893</name>
</gene>
<dbReference type="eggNOG" id="COG0149">
    <property type="taxonomic scope" value="Bacteria"/>
</dbReference>
<dbReference type="InterPro" id="IPR022896">
    <property type="entry name" value="TrioseP_Isoase_bac/euk"/>
</dbReference>
<keyword evidence="3 7" id="KW-0312">Gluconeogenesis</keyword>
<dbReference type="PANTHER" id="PTHR21139:SF42">
    <property type="entry name" value="TRIOSEPHOSPHATE ISOMERASE"/>
    <property type="match status" value="1"/>
</dbReference>
<accession>R9GQS1</accession>
<dbReference type="HAMAP" id="MF_00147_B">
    <property type="entry name" value="TIM_B"/>
    <property type="match status" value="1"/>
</dbReference>
<feature type="binding site" evidence="7">
    <location>
        <begin position="237"/>
        <end position="238"/>
    </location>
    <ligand>
        <name>substrate</name>
    </ligand>
</feature>
<dbReference type="GO" id="GO:0004807">
    <property type="term" value="F:triose-phosphate isomerase activity"/>
    <property type="evidence" value="ECO:0007669"/>
    <property type="project" value="UniProtKB-UniRule"/>
</dbReference>
<reference evidence="9" key="1">
    <citation type="journal article" date="2013" name="Genome Announc.">
        <title>Draft Genome Sequence of Arcticibacter svalbardensis Strain MN12-7T, a Member of the Family Sphingobacteriaceae Isolated from an Arctic Soil Sample.</title>
        <authorList>
            <person name="Shivaji S."/>
            <person name="Ara S."/>
            <person name="Prasad S."/>
            <person name="Manasa B.P."/>
            <person name="Begum Z."/>
            <person name="Singh A."/>
            <person name="Kumar Pinnaka A."/>
        </authorList>
    </citation>
    <scope>NUCLEOTIDE SEQUENCE [LARGE SCALE GENOMIC DNA]</scope>
    <source>
        <strain evidence="9">MN12-7</strain>
    </source>
</reference>
<dbReference type="STRING" id="1150600.ADIARSV_2893"/>
<dbReference type="PROSITE" id="PS51440">
    <property type="entry name" value="TIM_2"/>
    <property type="match status" value="1"/>
</dbReference>